<sequence length="743" mass="84422">MVLKCLLFVCFVCAFPLPTKQDVNPSDVKQVHLIFMNHLDVGFDGIKPQVGFINNILNKYFHEYYPRAVRLANQLRALGYAERFIYTTHAWLVSMYLDCPSNLVLSGVKLMCPNATDVAAFKKAVQLGDITWHAGPMNMQNEMFDVPMVDFSLQIAADLDAYFQIKRSTRVLSQRDVPGMSQMLLPIFDRHGIQAITVGVNGATAPPAVPKIFNWKYKNTSLIAMWHPGGYPNHPGIFPQMPGGLSAKDCVSFDGFDQALCFAFRSDNAGPPDSLAEILLYYDIARGQFPNAVVQASTFEDFAVLAGSIKDKLPVVDKEIGDVWIQGVSSDPLKVAKMRAFYRARTSCIKTGMCNLKDRKFYNASRFLVKLAEHTWGIDSVFDTVNWTNIQFYHRLKNNASTYSNAINSWISQRAFLDVAMEALGDHPLVSMVTKEWKQIQSTPPDITDMEEVPSEVDILTCDKGYSVGFNEQGQVTTLIDPYTKTNWASETEPLGQFLYQTYNQTDFDELDAATTPYSKHFFLGIGKPNLTKNTQSESKFWRTRLVQRYRNNKNSECDFLIHIQIVESRAVSYYGAPPDIWIRYTKPQGEFGMAIEVQWYNKQPTRLPESIFFSFQSKTRPGYQWQLHKLDQILDPLNVVINGSQRLHAIDEGVTYSKQSSGLLIESPDVAMVTVLTSENGASGLPLPLTCIKDVKGMAFNLYNNLWNVNYIFWYPYLAQDKNQKFRFMLNFPRSEKDKNTF</sequence>
<evidence type="ECO:0000313" key="3">
    <source>
        <dbReference type="Proteomes" id="UP001347796"/>
    </source>
</evidence>
<organism evidence="2 3">
    <name type="scientific">Patella caerulea</name>
    <name type="common">Rayed Mediterranean limpet</name>
    <dbReference type="NCBI Taxonomy" id="87958"/>
    <lineage>
        <taxon>Eukaryota</taxon>
        <taxon>Metazoa</taxon>
        <taxon>Spiralia</taxon>
        <taxon>Lophotrochozoa</taxon>
        <taxon>Mollusca</taxon>
        <taxon>Gastropoda</taxon>
        <taxon>Patellogastropoda</taxon>
        <taxon>Patelloidea</taxon>
        <taxon>Patellidae</taxon>
        <taxon>Patella</taxon>
    </lineage>
</organism>
<evidence type="ECO:0000256" key="1">
    <source>
        <dbReference type="SAM" id="SignalP"/>
    </source>
</evidence>
<name>A0AAN8PZI4_PATCE</name>
<feature type="chain" id="PRO_5042904511" description="Glycoside hydrolase family 38 N-terminal domain-containing protein" evidence="1">
    <location>
        <begin position="22"/>
        <end position="743"/>
    </location>
</feature>
<dbReference type="Pfam" id="PF16477">
    <property type="entry name" value="DUF5054"/>
    <property type="match status" value="1"/>
</dbReference>
<gene>
    <name evidence="2" type="ORF">SNE40_002111</name>
</gene>
<evidence type="ECO:0000313" key="2">
    <source>
        <dbReference type="EMBL" id="KAK6190189.1"/>
    </source>
</evidence>
<dbReference type="EMBL" id="JAZGQO010000002">
    <property type="protein sequence ID" value="KAK6190189.1"/>
    <property type="molecule type" value="Genomic_DNA"/>
</dbReference>
<evidence type="ECO:0008006" key="4">
    <source>
        <dbReference type="Google" id="ProtNLM"/>
    </source>
</evidence>
<keyword evidence="1" id="KW-0732">Signal</keyword>
<proteinExistence type="predicted"/>
<protein>
    <recommendedName>
        <fullName evidence="4">Glycoside hydrolase family 38 N-terminal domain-containing protein</fullName>
    </recommendedName>
</protein>
<keyword evidence="3" id="KW-1185">Reference proteome</keyword>
<dbReference type="InterPro" id="IPR032482">
    <property type="entry name" value="DUF5054"/>
</dbReference>
<accession>A0AAN8PZI4</accession>
<reference evidence="2 3" key="1">
    <citation type="submission" date="2024-01" db="EMBL/GenBank/DDBJ databases">
        <title>The genome of the rayed Mediterranean limpet Patella caerulea (Linnaeus, 1758).</title>
        <authorList>
            <person name="Anh-Thu Weber A."/>
            <person name="Halstead-Nussloch G."/>
        </authorList>
    </citation>
    <scope>NUCLEOTIDE SEQUENCE [LARGE SCALE GENOMIC DNA]</scope>
    <source>
        <strain evidence="2">AATW-2023a</strain>
        <tissue evidence="2">Whole specimen</tissue>
    </source>
</reference>
<comment type="caution">
    <text evidence="2">The sequence shown here is derived from an EMBL/GenBank/DDBJ whole genome shotgun (WGS) entry which is preliminary data.</text>
</comment>
<dbReference type="Proteomes" id="UP001347796">
    <property type="component" value="Unassembled WGS sequence"/>
</dbReference>
<feature type="signal peptide" evidence="1">
    <location>
        <begin position="1"/>
        <end position="21"/>
    </location>
</feature>
<dbReference type="AlphaFoldDB" id="A0AAN8PZI4"/>